<evidence type="ECO:0000313" key="4">
    <source>
        <dbReference type="Proteomes" id="UP000178127"/>
    </source>
</evidence>
<name>A0A1F4VBQ0_UNCKA</name>
<dbReference type="PANTHER" id="PTHR34136:SF1">
    <property type="entry name" value="UDP-N-ACETYL-D-MANNOSAMINURONIC ACID TRANSFERASE"/>
    <property type="match status" value="1"/>
</dbReference>
<comment type="caution">
    <text evidence="3">The sequence shown here is derived from an EMBL/GenBank/DDBJ whole genome shotgun (WGS) entry which is preliminary data.</text>
</comment>
<dbReference type="AlphaFoldDB" id="A0A1F4VBQ0"/>
<dbReference type="Proteomes" id="UP000178127">
    <property type="component" value="Unassembled WGS sequence"/>
</dbReference>
<evidence type="ECO:0000256" key="1">
    <source>
        <dbReference type="ARBA" id="ARBA00022676"/>
    </source>
</evidence>
<protein>
    <recommendedName>
        <fullName evidence="5">Glycosyl transferase</fullName>
    </recommendedName>
</protein>
<evidence type="ECO:0000313" key="3">
    <source>
        <dbReference type="EMBL" id="OGC54656.1"/>
    </source>
</evidence>
<dbReference type="GO" id="GO:0016758">
    <property type="term" value="F:hexosyltransferase activity"/>
    <property type="evidence" value="ECO:0007669"/>
    <property type="project" value="TreeGrafter"/>
</dbReference>
<keyword evidence="2" id="KW-0808">Transferase</keyword>
<dbReference type="Pfam" id="PF03808">
    <property type="entry name" value="Glyco_tran_WecG"/>
    <property type="match status" value="1"/>
</dbReference>
<reference evidence="3 4" key="1">
    <citation type="journal article" date="2016" name="Nat. Commun.">
        <title>Thousands of microbial genomes shed light on interconnected biogeochemical processes in an aquifer system.</title>
        <authorList>
            <person name="Anantharaman K."/>
            <person name="Brown C.T."/>
            <person name="Hug L.A."/>
            <person name="Sharon I."/>
            <person name="Castelle C.J."/>
            <person name="Probst A.J."/>
            <person name="Thomas B.C."/>
            <person name="Singh A."/>
            <person name="Wilkins M.J."/>
            <person name="Karaoz U."/>
            <person name="Brodie E.L."/>
            <person name="Williams K.H."/>
            <person name="Hubbard S.S."/>
            <person name="Banfield J.F."/>
        </authorList>
    </citation>
    <scope>NUCLEOTIDE SEQUENCE [LARGE SCALE GENOMIC DNA]</scope>
</reference>
<dbReference type="STRING" id="1802620.A3D91_03530"/>
<evidence type="ECO:0008006" key="5">
    <source>
        <dbReference type="Google" id="ProtNLM"/>
    </source>
</evidence>
<dbReference type="PANTHER" id="PTHR34136">
    <property type="match status" value="1"/>
</dbReference>
<keyword evidence="1" id="KW-0328">Glycosyltransferase</keyword>
<gene>
    <name evidence="3" type="ORF">A3D91_03530</name>
</gene>
<dbReference type="EMBL" id="MEVD01000001">
    <property type="protein sequence ID" value="OGC54656.1"/>
    <property type="molecule type" value="Genomic_DNA"/>
</dbReference>
<proteinExistence type="predicted"/>
<dbReference type="InterPro" id="IPR004629">
    <property type="entry name" value="WecG_TagA_CpsF"/>
</dbReference>
<dbReference type="NCBIfam" id="TIGR00696">
    <property type="entry name" value="wecG_tagA_cpsF"/>
    <property type="match status" value="1"/>
</dbReference>
<evidence type="ECO:0000256" key="2">
    <source>
        <dbReference type="ARBA" id="ARBA00022679"/>
    </source>
</evidence>
<sequence length="294" mass="33867">MTYILNVKIDINNSLGNIMGVIDKLLMDGKQHIICTTNPEFIVYAQNDNEFMHIINSSDISVPDGYGVILAYNYINRINNIHNNLNEKRFKSVKFFLTGIGVFIDSILSRNIEGECVKGVDLFFNICSYAEKNEKNIFLLGGWPKDIFGRKVNTDIDIASVAALKLKEKYKNLKIIGATSKMGMADNEKIDYIKLCMNKNNVDHIDFLFVAYGHPKQEKWIRKNAHKIPARISIGVGGTFDYIVYPKKRAPEIFIKYNLEWLYRLIIQPWRIRRVLNAFPIFPVKVYLSSLKSK</sequence>
<accession>A0A1F4VBQ0</accession>
<organism evidence="3 4">
    <name type="scientific">candidate division WWE3 bacterium RIFCSPHIGHO2_02_FULL_38_14</name>
    <dbReference type="NCBI Taxonomy" id="1802620"/>
    <lineage>
        <taxon>Bacteria</taxon>
        <taxon>Katanobacteria</taxon>
    </lineage>
</organism>
<dbReference type="CDD" id="cd06533">
    <property type="entry name" value="Glyco_transf_WecG_TagA"/>
    <property type="match status" value="1"/>
</dbReference>